<dbReference type="SUPFAM" id="SSF53850">
    <property type="entry name" value="Periplasmic binding protein-like II"/>
    <property type="match status" value="1"/>
</dbReference>
<dbReference type="PANTHER" id="PTHR43649:SF12">
    <property type="entry name" value="DIACETYLCHITOBIOSE BINDING PROTEIN DASA"/>
    <property type="match status" value="1"/>
</dbReference>
<evidence type="ECO:0000313" key="2">
    <source>
        <dbReference type="Proteomes" id="UP001229346"/>
    </source>
</evidence>
<dbReference type="PROSITE" id="PS51257">
    <property type="entry name" value="PROKAR_LIPOPROTEIN"/>
    <property type="match status" value="1"/>
</dbReference>
<sequence>MIFRNHIAVLLLIAVVLSGCRMMPKVEESIIADEGKSTDPETLTIRLVSSLGSRSNKHHLLAQRIEQFDEEHPEVEIKIEWVQSYDDPSDAFKRTASWFGVDRPVELYKEAQIVPDIIELVPNQMRGLYRLGKIEPLNMNESELGGYVIESDEGRVLGIKSKISPMIVYFNQSIFESIGLETPSREWDLNQLTGAIMKLKEAGHDIYIPLTPYTLEWATSMHGGRIVSVDGTTFSGYIDSEEAVKAAEWIVANGTNLDIFMNRPSAGNIILPMPLDLIEGTVALAIDYAHGLYNSLKSSYEDIVQHNEQIGIAGLPVGATGVNPAQVSGLSLTSQSAHKDTAMKLLRYLTSDRSSLYSDIATYTLQEDTIKLGDPVNAERKSLVEQEMSRSVPAALYMHEANTTIAFQEIWLSSPKALRAIQDGHDAGEALKRYKWNWILSLVLRINYGER</sequence>
<dbReference type="Gene3D" id="3.40.190.10">
    <property type="entry name" value="Periplasmic binding protein-like II"/>
    <property type="match status" value="1"/>
</dbReference>
<gene>
    <name evidence="1" type="ORF">J2T15_004964</name>
</gene>
<keyword evidence="2" id="KW-1185">Reference proteome</keyword>
<name>A0ABT9U8C5_PAEHA</name>
<accession>A0ABT9U8C5</accession>
<comment type="caution">
    <text evidence="1">The sequence shown here is derived from an EMBL/GenBank/DDBJ whole genome shotgun (WGS) entry which is preliminary data.</text>
</comment>
<dbReference type="InterPro" id="IPR006059">
    <property type="entry name" value="SBP"/>
</dbReference>
<protein>
    <submittedName>
        <fullName evidence="1">ABC-type glycerol-3-phosphate transport system substrate-binding protein</fullName>
    </submittedName>
</protein>
<dbReference type="Proteomes" id="UP001229346">
    <property type="component" value="Unassembled WGS sequence"/>
</dbReference>
<proteinExistence type="predicted"/>
<dbReference type="Pfam" id="PF01547">
    <property type="entry name" value="SBP_bac_1"/>
    <property type="match status" value="1"/>
</dbReference>
<dbReference type="EMBL" id="JAUSSU010000011">
    <property type="protein sequence ID" value="MDQ0115497.1"/>
    <property type="molecule type" value="Genomic_DNA"/>
</dbReference>
<evidence type="ECO:0000313" key="1">
    <source>
        <dbReference type="EMBL" id="MDQ0115497.1"/>
    </source>
</evidence>
<organism evidence="1 2">
    <name type="scientific">Paenibacillus harenae</name>
    <dbReference type="NCBI Taxonomy" id="306543"/>
    <lineage>
        <taxon>Bacteria</taxon>
        <taxon>Bacillati</taxon>
        <taxon>Bacillota</taxon>
        <taxon>Bacilli</taxon>
        <taxon>Bacillales</taxon>
        <taxon>Paenibacillaceae</taxon>
        <taxon>Paenibacillus</taxon>
    </lineage>
</organism>
<reference evidence="1 2" key="1">
    <citation type="submission" date="2023-07" db="EMBL/GenBank/DDBJ databases">
        <title>Sorghum-associated microbial communities from plants grown in Nebraska, USA.</title>
        <authorList>
            <person name="Schachtman D."/>
        </authorList>
    </citation>
    <scope>NUCLEOTIDE SEQUENCE [LARGE SCALE GENOMIC DNA]</scope>
    <source>
        <strain evidence="1 2">CC482</strain>
    </source>
</reference>
<dbReference type="PANTHER" id="PTHR43649">
    <property type="entry name" value="ARABINOSE-BINDING PROTEIN-RELATED"/>
    <property type="match status" value="1"/>
</dbReference>
<dbReference type="InterPro" id="IPR050490">
    <property type="entry name" value="Bact_solute-bd_prot1"/>
</dbReference>